<dbReference type="Gene3D" id="3.30.450.20">
    <property type="entry name" value="PAS domain"/>
    <property type="match status" value="1"/>
</dbReference>
<dbReference type="GO" id="GO:0005886">
    <property type="term" value="C:plasma membrane"/>
    <property type="evidence" value="ECO:0007669"/>
    <property type="project" value="UniProtKB-SubCell"/>
</dbReference>
<keyword evidence="6" id="KW-0808">Transferase</keyword>
<evidence type="ECO:0000256" key="3">
    <source>
        <dbReference type="ARBA" id="ARBA00012438"/>
    </source>
</evidence>
<keyword evidence="13 14" id="KW-0472">Membrane</keyword>
<dbReference type="Pfam" id="PF02518">
    <property type="entry name" value="HATPase_c"/>
    <property type="match status" value="1"/>
</dbReference>
<keyword evidence="18" id="KW-1185">Reference proteome</keyword>
<evidence type="ECO:0000256" key="6">
    <source>
        <dbReference type="ARBA" id="ARBA00022679"/>
    </source>
</evidence>
<comment type="catalytic activity">
    <reaction evidence="1">
        <text>ATP + protein L-histidine = ADP + protein N-phospho-L-histidine.</text>
        <dbReference type="EC" id="2.7.13.3"/>
    </reaction>
</comment>
<dbReference type="SMART" id="SM00387">
    <property type="entry name" value="HATPase_c"/>
    <property type="match status" value="1"/>
</dbReference>
<evidence type="ECO:0000259" key="15">
    <source>
        <dbReference type="PROSITE" id="PS50109"/>
    </source>
</evidence>
<dbReference type="PANTHER" id="PTHR34220:SF7">
    <property type="entry name" value="SENSOR HISTIDINE KINASE YPDA"/>
    <property type="match status" value="1"/>
</dbReference>
<dbReference type="InterPro" id="IPR003660">
    <property type="entry name" value="HAMP_dom"/>
</dbReference>
<evidence type="ECO:0000256" key="5">
    <source>
        <dbReference type="ARBA" id="ARBA00022553"/>
    </source>
</evidence>
<dbReference type="InterPro" id="IPR004358">
    <property type="entry name" value="Sig_transdc_His_kin-like_C"/>
</dbReference>
<evidence type="ECO:0000256" key="13">
    <source>
        <dbReference type="ARBA" id="ARBA00023136"/>
    </source>
</evidence>
<reference evidence="17 18" key="1">
    <citation type="submission" date="2021-01" db="EMBL/GenBank/DDBJ databases">
        <title>FDA dAtabase for Regulatory Grade micrObial Sequences (FDA-ARGOS): Supporting development and validation of Infectious Disease Dx tests.</title>
        <authorList>
            <person name="Nelson B."/>
            <person name="Plummer A."/>
            <person name="Tallon L."/>
            <person name="Sadzewicz L."/>
            <person name="Zhao X."/>
            <person name="Boylan J."/>
            <person name="Ott S."/>
            <person name="Bowen H."/>
            <person name="Vavikolanu K."/>
            <person name="Mehta A."/>
            <person name="Aluvathingal J."/>
            <person name="Nadendla S."/>
            <person name="Myers T."/>
            <person name="Yan Y."/>
            <person name="Sichtig H."/>
        </authorList>
    </citation>
    <scope>NUCLEOTIDE SEQUENCE [LARGE SCALE GENOMIC DNA]</scope>
    <source>
        <strain evidence="17 18">FDAARGOS_1161</strain>
    </source>
</reference>
<keyword evidence="8" id="KW-0547">Nucleotide-binding</keyword>
<evidence type="ECO:0000313" key="18">
    <source>
        <dbReference type="Proteomes" id="UP000595254"/>
    </source>
</evidence>
<dbReference type="InterPro" id="IPR033479">
    <property type="entry name" value="dCache_1"/>
</dbReference>
<evidence type="ECO:0000256" key="12">
    <source>
        <dbReference type="ARBA" id="ARBA00023012"/>
    </source>
</evidence>
<dbReference type="SUPFAM" id="SSF158472">
    <property type="entry name" value="HAMP domain-like"/>
    <property type="match status" value="1"/>
</dbReference>
<organism evidence="17 18">
    <name type="scientific">Peribacillus psychrosaccharolyticus</name>
    <name type="common">Bacillus psychrosaccharolyticus</name>
    <dbReference type="NCBI Taxonomy" id="1407"/>
    <lineage>
        <taxon>Bacteria</taxon>
        <taxon>Bacillati</taxon>
        <taxon>Bacillota</taxon>
        <taxon>Bacilli</taxon>
        <taxon>Bacillales</taxon>
        <taxon>Bacillaceae</taxon>
        <taxon>Peribacillus</taxon>
    </lineage>
</organism>
<dbReference type="Gene3D" id="3.30.565.10">
    <property type="entry name" value="Histidine kinase-like ATPase, C-terminal domain"/>
    <property type="match status" value="1"/>
</dbReference>
<dbReference type="InterPro" id="IPR003594">
    <property type="entry name" value="HATPase_dom"/>
</dbReference>
<dbReference type="RefSeq" id="WP_040375020.1">
    <property type="nucleotide sequence ID" value="NZ_CP068053.1"/>
</dbReference>
<feature type="transmembrane region" description="Helical" evidence="14">
    <location>
        <begin position="14"/>
        <end position="34"/>
    </location>
</feature>
<dbReference type="GO" id="GO:0005524">
    <property type="term" value="F:ATP binding"/>
    <property type="evidence" value="ECO:0007669"/>
    <property type="project" value="UniProtKB-KW"/>
</dbReference>
<dbReference type="Pfam" id="PF06580">
    <property type="entry name" value="His_kinase"/>
    <property type="match status" value="1"/>
</dbReference>
<feature type="domain" description="HAMP" evidence="16">
    <location>
        <begin position="321"/>
        <end position="373"/>
    </location>
</feature>
<dbReference type="PRINTS" id="PR00344">
    <property type="entry name" value="BCTRLSENSOR"/>
</dbReference>
<dbReference type="EC" id="2.7.13.3" evidence="3"/>
<evidence type="ECO:0000313" key="17">
    <source>
        <dbReference type="EMBL" id="QQT00071.1"/>
    </source>
</evidence>
<keyword evidence="11 14" id="KW-1133">Transmembrane helix</keyword>
<keyword evidence="10" id="KW-0067">ATP-binding</keyword>
<evidence type="ECO:0000256" key="2">
    <source>
        <dbReference type="ARBA" id="ARBA00004651"/>
    </source>
</evidence>
<keyword evidence="7 14" id="KW-0812">Transmembrane</keyword>
<dbReference type="CDD" id="cd06225">
    <property type="entry name" value="HAMP"/>
    <property type="match status" value="1"/>
</dbReference>
<evidence type="ECO:0000256" key="1">
    <source>
        <dbReference type="ARBA" id="ARBA00000085"/>
    </source>
</evidence>
<dbReference type="InterPro" id="IPR005467">
    <property type="entry name" value="His_kinase_dom"/>
</dbReference>
<evidence type="ECO:0000256" key="4">
    <source>
        <dbReference type="ARBA" id="ARBA00022475"/>
    </source>
</evidence>
<feature type="transmembrane region" description="Helical" evidence="14">
    <location>
        <begin position="296"/>
        <end position="320"/>
    </location>
</feature>
<evidence type="ECO:0000256" key="14">
    <source>
        <dbReference type="SAM" id="Phobius"/>
    </source>
</evidence>
<keyword evidence="12" id="KW-0902">Two-component regulatory system</keyword>
<dbReference type="Pfam" id="PF02743">
    <property type="entry name" value="dCache_1"/>
    <property type="match status" value="1"/>
</dbReference>
<dbReference type="SUPFAM" id="SSF55874">
    <property type="entry name" value="ATPase domain of HSP90 chaperone/DNA topoisomerase II/histidine kinase"/>
    <property type="match status" value="1"/>
</dbReference>
<dbReference type="Gene3D" id="6.10.340.10">
    <property type="match status" value="1"/>
</dbReference>
<dbReference type="InterPro" id="IPR036890">
    <property type="entry name" value="HATPase_C_sf"/>
</dbReference>
<dbReference type="GO" id="GO:0000155">
    <property type="term" value="F:phosphorelay sensor kinase activity"/>
    <property type="evidence" value="ECO:0007669"/>
    <property type="project" value="InterPro"/>
</dbReference>
<keyword evidence="4" id="KW-1003">Cell membrane</keyword>
<feature type="domain" description="Histidine kinase" evidence="15">
    <location>
        <begin position="484"/>
        <end position="588"/>
    </location>
</feature>
<dbReference type="PROSITE" id="PS50109">
    <property type="entry name" value="HIS_KIN"/>
    <property type="match status" value="1"/>
</dbReference>
<evidence type="ECO:0000256" key="10">
    <source>
        <dbReference type="ARBA" id="ARBA00022840"/>
    </source>
</evidence>
<dbReference type="KEGG" id="ppsr:I6J18_21230"/>
<dbReference type="Pfam" id="PF00672">
    <property type="entry name" value="HAMP"/>
    <property type="match status" value="1"/>
</dbReference>
<proteinExistence type="predicted"/>
<dbReference type="Proteomes" id="UP000595254">
    <property type="component" value="Chromosome"/>
</dbReference>
<accession>A0A974S036</accession>
<evidence type="ECO:0000256" key="11">
    <source>
        <dbReference type="ARBA" id="ARBA00022989"/>
    </source>
</evidence>
<gene>
    <name evidence="17" type="ORF">I6J18_21230</name>
</gene>
<keyword evidence="5" id="KW-0597">Phosphoprotein</keyword>
<name>A0A974S036_PERPY</name>
<evidence type="ECO:0000256" key="9">
    <source>
        <dbReference type="ARBA" id="ARBA00022777"/>
    </source>
</evidence>
<dbReference type="InterPro" id="IPR010559">
    <property type="entry name" value="Sig_transdc_His_kin_internal"/>
</dbReference>
<evidence type="ECO:0000259" key="16">
    <source>
        <dbReference type="PROSITE" id="PS50885"/>
    </source>
</evidence>
<dbReference type="PANTHER" id="PTHR34220">
    <property type="entry name" value="SENSOR HISTIDINE KINASE YPDA"/>
    <property type="match status" value="1"/>
</dbReference>
<dbReference type="AlphaFoldDB" id="A0A974S036"/>
<dbReference type="InterPro" id="IPR050640">
    <property type="entry name" value="Bact_2-comp_sensor_kinase"/>
</dbReference>
<dbReference type="SMART" id="SM00304">
    <property type="entry name" value="HAMP"/>
    <property type="match status" value="1"/>
</dbReference>
<sequence>MYAKFMNLSFQTRLMIFFIISALVPLIVLGVFTYQKSSEISKEQVSQQVLEGMTQINRNLTFFNQDIQQLSHFIYRSEIVQNALQKPKTRSEKEKYQDFIQVRELLSTLTDSKNWDLDIYLIGLNDDRYFTGEYLSKQYDQYMENWGIFRKVKAANGALVWETNYTIRKVDANEVVLSAGQLLKEPSTGKPLGYLIIDITESDISRIYQQEESQFSQNMFLLDEGGYVISSYPSKSTVGLKFQHSSTETVLANEKGYTKTTFQDEPSIMVYDTGLETQYKMVTFIPENEVIEKNKIFGYVTISLLIIGLIIGLWLAYFFAKTLTNPINKLIHLMEKVEKGDLSVRFHFKYSDEIGNLGNRFNHMLTQMNTLIHESVEKQTRLTEAELHTLRAQINPHFLYNTLETISTISKLRGVKIVSDISLALGKIFRFSINKDKEFVRLEEELELLRHYLFIQEVRFEDKIIVTIDVEEEAGNCMIPVLLIQPLVENALSHGLELKETQGHLQINIYCIRKTLWIKIQDDGLGMSEERIREVLNEKETIQNQRSGVGLANVRKRLNLYFGAEYGLTIKSQENRGTIITLKLPEIKEGEWIRD</sequence>
<protein>
    <recommendedName>
        <fullName evidence="3">histidine kinase</fullName>
        <ecNumber evidence="3">2.7.13.3</ecNumber>
    </recommendedName>
</protein>
<evidence type="ECO:0000256" key="7">
    <source>
        <dbReference type="ARBA" id="ARBA00022692"/>
    </source>
</evidence>
<dbReference type="EMBL" id="CP068053">
    <property type="protein sequence ID" value="QQT00071.1"/>
    <property type="molecule type" value="Genomic_DNA"/>
</dbReference>
<evidence type="ECO:0000256" key="8">
    <source>
        <dbReference type="ARBA" id="ARBA00022741"/>
    </source>
</evidence>
<comment type="subcellular location">
    <subcellularLocation>
        <location evidence="2">Cell membrane</location>
        <topology evidence="2">Multi-pass membrane protein</topology>
    </subcellularLocation>
</comment>
<keyword evidence="9 17" id="KW-0418">Kinase</keyword>
<dbReference type="PROSITE" id="PS50885">
    <property type="entry name" value="HAMP"/>
    <property type="match status" value="1"/>
</dbReference>